<name>B6T0F8_MAIZE</name>
<reference evidence="1" key="1">
    <citation type="journal article" date="2009" name="Plant Mol. Biol.">
        <title>Insights into corn genes derived from large-scale cDNA sequencing.</title>
        <authorList>
            <person name="Alexandrov N.N."/>
            <person name="Brover V.V."/>
            <person name="Freidin S."/>
            <person name="Troukhan M.E."/>
            <person name="Tatarinova T.V."/>
            <person name="Zhang H."/>
            <person name="Swaller T.J."/>
            <person name="Lu Y.P."/>
            <person name="Bouck J."/>
            <person name="Flavell R.B."/>
            <person name="Feldmann K.A."/>
        </authorList>
    </citation>
    <scope>NUCLEOTIDE SEQUENCE</scope>
</reference>
<organism evidence="1">
    <name type="scientific">Zea mays</name>
    <name type="common">Maize</name>
    <dbReference type="NCBI Taxonomy" id="4577"/>
    <lineage>
        <taxon>Eukaryota</taxon>
        <taxon>Viridiplantae</taxon>
        <taxon>Streptophyta</taxon>
        <taxon>Embryophyta</taxon>
        <taxon>Tracheophyta</taxon>
        <taxon>Spermatophyta</taxon>
        <taxon>Magnoliopsida</taxon>
        <taxon>Liliopsida</taxon>
        <taxon>Poales</taxon>
        <taxon>Poaceae</taxon>
        <taxon>PACMAD clade</taxon>
        <taxon>Panicoideae</taxon>
        <taxon>Andropogonodae</taxon>
        <taxon>Andropogoneae</taxon>
        <taxon>Tripsacinae</taxon>
        <taxon>Zea</taxon>
    </lineage>
</organism>
<sequence length="58" mass="6818">MYVVAAEPLRVVVRVYECSMAAQGYESPEEQVGIWNLKSQVKNRYRMMRRMEDDVMSS</sequence>
<proteinExistence type="evidence at transcript level"/>
<accession>B6T0F8</accession>
<evidence type="ECO:0000313" key="1">
    <source>
        <dbReference type="EMBL" id="ACG30591.1"/>
    </source>
</evidence>
<protein>
    <submittedName>
        <fullName evidence="1">Uncharacterized protein</fullName>
    </submittedName>
</protein>
<dbReference type="EMBL" id="EU958473">
    <property type="protein sequence ID" value="ACG30591.1"/>
    <property type="molecule type" value="mRNA"/>
</dbReference>
<dbReference type="AlphaFoldDB" id="B6T0F8"/>